<dbReference type="EMBL" id="CAJNOR010008728">
    <property type="protein sequence ID" value="CAF1636818.1"/>
    <property type="molecule type" value="Genomic_DNA"/>
</dbReference>
<evidence type="ECO:0000313" key="3">
    <source>
        <dbReference type="EMBL" id="CAF1535251.1"/>
    </source>
</evidence>
<dbReference type="Proteomes" id="UP000663852">
    <property type="component" value="Unassembled WGS sequence"/>
</dbReference>
<keyword evidence="1" id="KW-0472">Membrane</keyword>
<protein>
    <submittedName>
        <fullName evidence="3">Uncharacterized protein</fullName>
    </submittedName>
</protein>
<evidence type="ECO:0000313" key="4">
    <source>
        <dbReference type="EMBL" id="CAF1636818.1"/>
    </source>
</evidence>
<feature type="transmembrane region" description="Helical" evidence="1">
    <location>
        <begin position="104"/>
        <end position="133"/>
    </location>
</feature>
<keyword evidence="1" id="KW-1133">Transmembrane helix</keyword>
<dbReference type="EMBL" id="CAJNOJ010000947">
    <property type="protein sequence ID" value="CAF1535251.1"/>
    <property type="molecule type" value="Genomic_DNA"/>
</dbReference>
<feature type="chain" id="PRO_5035608151" evidence="2">
    <location>
        <begin position="24"/>
        <end position="212"/>
    </location>
</feature>
<evidence type="ECO:0000313" key="5">
    <source>
        <dbReference type="Proteomes" id="UP000663828"/>
    </source>
</evidence>
<comment type="caution">
    <text evidence="3">The sequence shown here is derived from an EMBL/GenBank/DDBJ whole genome shotgun (WGS) entry which is preliminary data.</text>
</comment>
<sequence length="212" mass="23857">MGLTVVSIICLTLLLSLFPSLSSAGIRSWFCGSCAVCQLCPACTPQINVAPSCQCEAHLNNCNCQCLTQENLHAYYSQWYSHLGASYNNSHLSQLNYNHLKRRLLWSVILLLFLNFLLLIILGLILFFAPSLIRRWNLWRRRSRADRRAQLQQKLDKLVHSPSSSHVAANDPLSSISQCLDNHTQLMRDLKSDLTSILHPSASAIHVRSSPS</sequence>
<feature type="signal peptide" evidence="2">
    <location>
        <begin position="1"/>
        <end position="23"/>
    </location>
</feature>
<gene>
    <name evidence="3" type="ORF">EDS130_LOCUS44893</name>
    <name evidence="4" type="ORF">XAT740_LOCUS52615</name>
</gene>
<evidence type="ECO:0000256" key="1">
    <source>
        <dbReference type="SAM" id="Phobius"/>
    </source>
</evidence>
<keyword evidence="2" id="KW-0732">Signal</keyword>
<evidence type="ECO:0000313" key="6">
    <source>
        <dbReference type="Proteomes" id="UP000663852"/>
    </source>
</evidence>
<dbReference type="Proteomes" id="UP000663828">
    <property type="component" value="Unassembled WGS sequence"/>
</dbReference>
<name>A0A815VZA0_ADIRI</name>
<evidence type="ECO:0000256" key="2">
    <source>
        <dbReference type="SAM" id="SignalP"/>
    </source>
</evidence>
<dbReference type="AlphaFoldDB" id="A0A815VZA0"/>
<keyword evidence="1" id="KW-0812">Transmembrane</keyword>
<accession>A0A815VZA0</accession>
<keyword evidence="5" id="KW-1185">Reference proteome</keyword>
<organism evidence="3 6">
    <name type="scientific">Adineta ricciae</name>
    <name type="common">Rotifer</name>
    <dbReference type="NCBI Taxonomy" id="249248"/>
    <lineage>
        <taxon>Eukaryota</taxon>
        <taxon>Metazoa</taxon>
        <taxon>Spiralia</taxon>
        <taxon>Gnathifera</taxon>
        <taxon>Rotifera</taxon>
        <taxon>Eurotatoria</taxon>
        <taxon>Bdelloidea</taxon>
        <taxon>Adinetida</taxon>
        <taxon>Adinetidae</taxon>
        <taxon>Adineta</taxon>
    </lineage>
</organism>
<reference evidence="3" key="1">
    <citation type="submission" date="2021-02" db="EMBL/GenBank/DDBJ databases">
        <authorList>
            <person name="Nowell W R."/>
        </authorList>
    </citation>
    <scope>NUCLEOTIDE SEQUENCE</scope>
</reference>
<proteinExistence type="predicted"/>